<name>A0A1M2VIR5_TRAPU</name>
<accession>A0A1M2VIR5</accession>
<dbReference type="Proteomes" id="UP000184267">
    <property type="component" value="Unassembled WGS sequence"/>
</dbReference>
<reference evidence="2 3" key="1">
    <citation type="submission" date="2016-10" db="EMBL/GenBank/DDBJ databases">
        <title>Genome sequence of the basidiomycete white-rot fungus Trametes pubescens.</title>
        <authorList>
            <person name="Makela M.R."/>
            <person name="Granchi Z."/>
            <person name="Peng M."/>
            <person name="De Vries R.P."/>
            <person name="Grigoriev I."/>
            <person name="Riley R."/>
            <person name="Hilden K."/>
        </authorList>
    </citation>
    <scope>NUCLEOTIDE SEQUENCE [LARGE SCALE GENOMIC DNA]</scope>
    <source>
        <strain evidence="2 3">FBCC735</strain>
    </source>
</reference>
<protein>
    <submittedName>
        <fullName evidence="2">Uncharacterized protein</fullName>
    </submittedName>
</protein>
<dbReference type="AlphaFoldDB" id="A0A1M2VIR5"/>
<dbReference type="STRING" id="154538.A0A1M2VIR5"/>
<dbReference type="EMBL" id="MNAD01001172">
    <property type="protein sequence ID" value="OJT07491.1"/>
    <property type="molecule type" value="Genomic_DNA"/>
</dbReference>
<sequence>MPGKPPRQRKTRRDDPASVIKDPNSPSSLLAKDAPHTSMPGKAQSKTLTWLELPEWQRDNEYILTGYRRYVSTPRLLREK</sequence>
<feature type="compositionally biased region" description="Basic residues" evidence="1">
    <location>
        <begin position="1"/>
        <end position="11"/>
    </location>
</feature>
<feature type="region of interest" description="Disordered" evidence="1">
    <location>
        <begin position="1"/>
        <end position="45"/>
    </location>
</feature>
<organism evidence="2 3">
    <name type="scientific">Trametes pubescens</name>
    <name type="common">White-rot fungus</name>
    <dbReference type="NCBI Taxonomy" id="154538"/>
    <lineage>
        <taxon>Eukaryota</taxon>
        <taxon>Fungi</taxon>
        <taxon>Dikarya</taxon>
        <taxon>Basidiomycota</taxon>
        <taxon>Agaricomycotina</taxon>
        <taxon>Agaricomycetes</taxon>
        <taxon>Polyporales</taxon>
        <taxon>Polyporaceae</taxon>
        <taxon>Trametes</taxon>
    </lineage>
</organism>
<evidence type="ECO:0000313" key="3">
    <source>
        <dbReference type="Proteomes" id="UP000184267"/>
    </source>
</evidence>
<comment type="caution">
    <text evidence="2">The sequence shown here is derived from an EMBL/GenBank/DDBJ whole genome shotgun (WGS) entry which is preliminary data.</text>
</comment>
<evidence type="ECO:0000313" key="2">
    <source>
        <dbReference type="EMBL" id="OJT07491.1"/>
    </source>
</evidence>
<gene>
    <name evidence="2" type="ORF">TRAPUB_1676</name>
</gene>
<dbReference type="OrthoDB" id="529367at2759"/>
<proteinExistence type="predicted"/>
<keyword evidence="3" id="KW-1185">Reference proteome</keyword>
<evidence type="ECO:0000256" key="1">
    <source>
        <dbReference type="SAM" id="MobiDB-lite"/>
    </source>
</evidence>